<feature type="transmembrane region" description="Helical" evidence="5">
    <location>
        <begin position="228"/>
        <end position="245"/>
    </location>
</feature>
<dbReference type="InterPro" id="IPR051533">
    <property type="entry name" value="WaaL-like"/>
</dbReference>
<feature type="transmembrane region" description="Helical" evidence="5">
    <location>
        <begin position="50"/>
        <end position="71"/>
    </location>
</feature>
<proteinExistence type="predicted"/>
<feature type="domain" description="O-antigen ligase-related" evidence="6">
    <location>
        <begin position="211"/>
        <end position="359"/>
    </location>
</feature>
<gene>
    <name evidence="7" type="ordered locus">PCC_0529</name>
</gene>
<accession>B1X4U4</accession>
<geneLocation type="organellar chromatophore" evidence="7"/>
<evidence type="ECO:0000313" key="7">
    <source>
        <dbReference type="EMBL" id="ACB42963.1"/>
    </source>
</evidence>
<name>B1X4U4_PAUCH</name>
<feature type="transmembrane region" description="Helical" evidence="5">
    <location>
        <begin position="124"/>
        <end position="145"/>
    </location>
</feature>
<dbReference type="AlphaFoldDB" id="B1X4U4"/>
<evidence type="ECO:0000256" key="1">
    <source>
        <dbReference type="ARBA" id="ARBA00004141"/>
    </source>
</evidence>
<protein>
    <submittedName>
        <fullName evidence="7">Possible bicarbonate transporter, ICT family</fullName>
    </submittedName>
</protein>
<dbReference type="PANTHER" id="PTHR37422:SF22">
    <property type="entry name" value="SLR1515 PROTEIN"/>
    <property type="match status" value="1"/>
</dbReference>
<keyword evidence="3 5" id="KW-1133">Transmembrane helix</keyword>
<evidence type="ECO:0000256" key="2">
    <source>
        <dbReference type="ARBA" id="ARBA00022692"/>
    </source>
</evidence>
<feature type="transmembrane region" description="Helical" evidence="5">
    <location>
        <begin position="77"/>
        <end position="103"/>
    </location>
</feature>
<sequence length="436" mass="48474">MYIPILLKLQDYLYHLNTYRSIDYFPRLAGTVLCLLMFDISLVTRSGLSVLMIFCGGLWFLWTLIIPTKLVSPINGWLIAILGLTVLATGFSPVPVAAAKGLIKLIGYLSVYALMQKLLDKLPCWWDGIAIAILSGELITTVIALRQVYAPLSELARWADPKSILSNTTRIYGTLGNPNLLAGYLIPILPLSLIGLLRWQGVIPRCFAFTAMVLGVFSVFLTYSRGGWLGLIASLSLFGLLFLLRQIYKWPLILRRLVPPLALLIGIMLLILVIIHVEPLRIRFASLFVGRGDSSNNFRINVWIASLRMIQDRPWFGIGPGNNSFNVIYPLYQQPKYNALSAYSVPLELLVECGIPMLLGNLGLLFESIRISLVRLEEQGPWILPSLAAISAITGILVQGLTDTIFFRPEVQICGCFWLATLSSTANFKINDSNKG</sequence>
<dbReference type="NCBIfam" id="TIGR00947">
    <property type="entry name" value="2A73"/>
    <property type="match status" value="1"/>
</dbReference>
<dbReference type="InterPro" id="IPR007016">
    <property type="entry name" value="O-antigen_ligase-rel_domated"/>
</dbReference>
<feature type="transmembrane region" description="Helical" evidence="5">
    <location>
        <begin position="257"/>
        <end position="277"/>
    </location>
</feature>
<feature type="transmembrane region" description="Helical" evidence="5">
    <location>
        <begin position="206"/>
        <end position="222"/>
    </location>
</feature>
<feature type="transmembrane region" description="Helical" evidence="5">
    <location>
        <begin position="181"/>
        <end position="199"/>
    </location>
</feature>
<dbReference type="InterPro" id="IPR006007">
    <property type="entry name" value="Inorganic_carbon_transpt"/>
</dbReference>
<organism evidence="7">
    <name type="scientific">Paulinella chromatophora</name>
    <dbReference type="NCBI Taxonomy" id="39717"/>
    <lineage>
        <taxon>Eukaryota</taxon>
        <taxon>Sar</taxon>
        <taxon>Rhizaria</taxon>
        <taxon>Cercozoa</taxon>
        <taxon>Imbricatea</taxon>
        <taxon>Silicofilosea</taxon>
        <taxon>Euglyphida</taxon>
        <taxon>Paulinellidae</taxon>
        <taxon>Paulinella</taxon>
    </lineage>
</organism>
<keyword evidence="7" id="KW-0934">Plastid</keyword>
<dbReference type="Pfam" id="PF04932">
    <property type="entry name" value="Wzy_C"/>
    <property type="match status" value="1"/>
</dbReference>
<keyword evidence="2 5" id="KW-0812">Transmembrane</keyword>
<reference evidence="7" key="1">
    <citation type="submission" date="2007-08" db="EMBL/GenBank/DDBJ databases">
        <authorList>
            <person name="Gloeckner G."/>
            <person name="Nowack E."/>
            <person name="Melkonian M."/>
        </authorList>
    </citation>
    <scope>NUCLEOTIDE SEQUENCE</scope>
</reference>
<evidence type="ECO:0000256" key="4">
    <source>
        <dbReference type="ARBA" id="ARBA00023136"/>
    </source>
</evidence>
<evidence type="ECO:0000256" key="3">
    <source>
        <dbReference type="ARBA" id="ARBA00022989"/>
    </source>
</evidence>
<evidence type="ECO:0000259" key="6">
    <source>
        <dbReference type="Pfam" id="PF04932"/>
    </source>
</evidence>
<reference evidence="7" key="2">
    <citation type="journal article" date="2008" name="Curr. Biol.">
        <title>Chromatophore genome sequence of Paulinella sheds light on acquisition of photosynthesis by eukaryotes.</title>
        <authorList>
            <person name="Nowack E.C.M."/>
            <person name="Melkonian M."/>
            <person name="Gloeckner G."/>
        </authorList>
    </citation>
    <scope>NUCLEOTIDE SEQUENCE [LARGE SCALE GENOMIC DNA]</scope>
</reference>
<dbReference type="EMBL" id="CP000815">
    <property type="protein sequence ID" value="ACB42963.1"/>
    <property type="molecule type" value="Genomic_DNA"/>
</dbReference>
<dbReference type="RefSeq" id="YP_002049173.1">
    <property type="nucleotide sequence ID" value="NC_011087.1"/>
</dbReference>
<dbReference type="PANTHER" id="PTHR37422">
    <property type="entry name" value="TEICHURONIC ACID BIOSYNTHESIS PROTEIN TUAE"/>
    <property type="match status" value="1"/>
</dbReference>
<dbReference type="GO" id="GO:0016020">
    <property type="term" value="C:membrane"/>
    <property type="evidence" value="ECO:0007669"/>
    <property type="project" value="UniProtKB-SubCell"/>
</dbReference>
<dbReference type="GeneID" id="6481653"/>
<evidence type="ECO:0000256" key="5">
    <source>
        <dbReference type="SAM" id="Phobius"/>
    </source>
</evidence>
<comment type="subcellular location">
    <subcellularLocation>
        <location evidence="1">Membrane</location>
        <topology evidence="1">Multi-pass membrane protein</topology>
    </subcellularLocation>
</comment>
<keyword evidence="4 5" id="KW-0472">Membrane</keyword>